<evidence type="ECO:0000313" key="2">
    <source>
        <dbReference type="Proteomes" id="UP000717585"/>
    </source>
</evidence>
<keyword evidence="2" id="KW-1185">Reference proteome</keyword>
<evidence type="ECO:0000313" key="1">
    <source>
        <dbReference type="EMBL" id="KAG9393105.1"/>
    </source>
</evidence>
<proteinExistence type="predicted"/>
<dbReference type="AlphaFoldDB" id="A0A8J6AW75"/>
<gene>
    <name evidence="1" type="ORF">J8273_3234</name>
</gene>
<accession>A0A8J6AW75</accession>
<protein>
    <submittedName>
        <fullName evidence="1">Uncharacterized protein</fullName>
    </submittedName>
</protein>
<dbReference type="EMBL" id="JAHDYR010000025">
    <property type="protein sequence ID" value="KAG9393105.1"/>
    <property type="molecule type" value="Genomic_DNA"/>
</dbReference>
<comment type="caution">
    <text evidence="1">The sequence shown here is derived from an EMBL/GenBank/DDBJ whole genome shotgun (WGS) entry which is preliminary data.</text>
</comment>
<dbReference type="Proteomes" id="UP000717585">
    <property type="component" value="Unassembled WGS sequence"/>
</dbReference>
<sequence>MQDNTTRFTHNHKDNFYVDISLQCSIPSIPFPPKLFKDAVIDTKSYLLPTVGTLESRIVDPLICPTNWGISAEEASIPEDQPNEDGTYFIDARDAELLVYTEAVLSKCAPKKTKWFSKLEHARHREQHEQRISVSQRKVERTKAYVPHDKDSRREAIEASFDVVMRDRDTTAHRRSAAEKRAADMLERHYPKQKDFFDGAKITVEPFLPALTPGLDTQLPENPMIWDTALVTMPADIQPTPGSFIVGLDNDECVVLNRTKEGYAAAGRTGFKSRPATDPVIFWEDTVNGLPVVRYVARAPNMDMQRLPVTGATLATRFEVVGRDLTEEEQAQIKQNADIIGERGHAVGVSQDL</sequence>
<reference evidence="1" key="1">
    <citation type="submission" date="2021-05" db="EMBL/GenBank/DDBJ databases">
        <title>A free-living protist that lacks canonical eukaryotic 1 DNA replication and segregation systems.</title>
        <authorList>
            <person name="Salas-Leiva D.E."/>
            <person name="Tromer E.C."/>
            <person name="Curtis B.A."/>
            <person name="Jerlstrom-Hultqvist J."/>
            <person name="Kolisko M."/>
            <person name="Yi Z."/>
            <person name="Salas-Leiva J.S."/>
            <person name="Gallot-Lavallee L."/>
            <person name="Kops G.J.P.L."/>
            <person name="Archibald J.M."/>
            <person name="Simpson A.G.B."/>
            <person name="Roger A.J."/>
        </authorList>
    </citation>
    <scope>NUCLEOTIDE SEQUENCE</scope>
    <source>
        <strain evidence="1">BICM</strain>
    </source>
</reference>
<name>A0A8J6AW75_9EUKA</name>
<organism evidence="1 2">
    <name type="scientific">Carpediemonas membranifera</name>
    <dbReference type="NCBI Taxonomy" id="201153"/>
    <lineage>
        <taxon>Eukaryota</taxon>
        <taxon>Metamonada</taxon>
        <taxon>Carpediemonas-like organisms</taxon>
        <taxon>Carpediemonas</taxon>
    </lineage>
</organism>